<evidence type="ECO:0000313" key="2">
    <source>
        <dbReference type="EMBL" id="QFR49746.1"/>
    </source>
</evidence>
<keyword evidence="3" id="KW-1185">Reference proteome</keyword>
<accession>A0A5P8P262</accession>
<dbReference type="RefSeq" id="WP_152307693.1">
    <property type="nucleotide sequence ID" value="NZ_CP043617.1"/>
</dbReference>
<dbReference type="Proteomes" id="UP000326944">
    <property type="component" value="Chromosome"/>
</dbReference>
<organism evidence="2 3">
    <name type="scientific">Sulfurimonas lithotrophica</name>
    <dbReference type="NCBI Taxonomy" id="2590022"/>
    <lineage>
        <taxon>Bacteria</taxon>
        <taxon>Pseudomonadati</taxon>
        <taxon>Campylobacterota</taxon>
        <taxon>Epsilonproteobacteria</taxon>
        <taxon>Campylobacterales</taxon>
        <taxon>Sulfurimonadaceae</taxon>
        <taxon>Sulfurimonas</taxon>
    </lineage>
</organism>
<dbReference type="KEGG" id="sulg:FJR48_08375"/>
<reference evidence="2 3" key="1">
    <citation type="submission" date="2019-09" db="EMBL/GenBank/DDBJ databases">
        <title>Sulfurimonas gotlandica sp. nov., a chemoautotrophic and psychrotolerant epsilonproteobacterium isolated from a pelagic redoxcline, and an emended description of the genus Sulfurimonas.</title>
        <authorList>
            <person name="Wang S."/>
            <person name="Jiang L."/>
            <person name="Shao S."/>
        </authorList>
    </citation>
    <scope>NUCLEOTIDE SEQUENCE [LARGE SCALE GENOMIC DNA]</scope>
    <source>
        <strain evidence="2 3">GYSZ_1</strain>
    </source>
</reference>
<evidence type="ECO:0000313" key="3">
    <source>
        <dbReference type="Proteomes" id="UP000326944"/>
    </source>
</evidence>
<protein>
    <recommendedName>
        <fullName evidence="1">Formylmethanofuran dehydrogenase subunit E domain-containing protein</fullName>
    </recommendedName>
</protein>
<dbReference type="AlphaFoldDB" id="A0A5P8P262"/>
<dbReference type="Pfam" id="PF02663">
    <property type="entry name" value="FmdE"/>
    <property type="match status" value="1"/>
</dbReference>
<sequence>MKYPEFFDKVQTITLRDDLADFLGSVEDGIVEFSYLDVVKSAGHSCPTVAGAYIMCLVGLKELYKDELPVRGEILIEFAEDENEGVAGVIANVMSQITGATKTLGFKGIAGEYVRHSLVSFNAEIDSSVKFIRNDTMQSVEVVYNPGVVPPKPEQGELMQKLLMNFASEEEAKEFKKLWQGRVEAIFNNIDKVTSIK</sequence>
<gene>
    <name evidence="2" type="ORF">FJR48_08375</name>
</gene>
<dbReference type="Gene3D" id="3.30.1330.130">
    <property type="match status" value="1"/>
</dbReference>
<feature type="domain" description="Formylmethanofuran dehydrogenase subunit E" evidence="1">
    <location>
        <begin position="43"/>
        <end position="189"/>
    </location>
</feature>
<name>A0A5P8P262_9BACT</name>
<dbReference type="OrthoDB" id="259311at2"/>
<dbReference type="InterPro" id="IPR003814">
    <property type="entry name" value="FmdEsu_dom"/>
</dbReference>
<evidence type="ECO:0000259" key="1">
    <source>
        <dbReference type="Pfam" id="PF02663"/>
    </source>
</evidence>
<proteinExistence type="predicted"/>
<dbReference type="EMBL" id="CP043617">
    <property type="protein sequence ID" value="QFR49746.1"/>
    <property type="molecule type" value="Genomic_DNA"/>
</dbReference>